<keyword evidence="6" id="KW-0560">Oxidoreductase</keyword>
<feature type="domain" description="External alternative NADH-ubiquinone oxidoreductase-like C-terminal" evidence="11">
    <location>
        <begin position="354"/>
        <end position="409"/>
    </location>
</feature>
<evidence type="ECO:0000256" key="1">
    <source>
        <dbReference type="ARBA" id="ARBA00005272"/>
    </source>
</evidence>
<comment type="catalytic activity">
    <reaction evidence="8">
        <text>a quinone + NADH + H(+) = a quinol + NAD(+)</text>
        <dbReference type="Rhea" id="RHEA:46160"/>
        <dbReference type="ChEBI" id="CHEBI:15378"/>
        <dbReference type="ChEBI" id="CHEBI:24646"/>
        <dbReference type="ChEBI" id="CHEBI:57540"/>
        <dbReference type="ChEBI" id="CHEBI:57945"/>
        <dbReference type="ChEBI" id="CHEBI:132124"/>
        <dbReference type="EC" id="1.6.5.9"/>
    </reaction>
</comment>
<dbReference type="SUPFAM" id="SSF51905">
    <property type="entry name" value="FAD/NAD(P)-binding domain"/>
    <property type="match status" value="2"/>
</dbReference>
<feature type="transmembrane region" description="Helical" evidence="9">
    <location>
        <begin position="377"/>
        <end position="406"/>
    </location>
</feature>
<dbReference type="Proteomes" id="UP000622475">
    <property type="component" value="Unassembled WGS sequence"/>
</dbReference>
<dbReference type="RefSeq" id="WP_194109666.1">
    <property type="nucleotide sequence ID" value="NZ_JADFFL010000001.1"/>
</dbReference>
<evidence type="ECO:0000256" key="5">
    <source>
        <dbReference type="ARBA" id="ARBA00022946"/>
    </source>
</evidence>
<dbReference type="InterPro" id="IPR054585">
    <property type="entry name" value="NDH2-like_C"/>
</dbReference>
<evidence type="ECO:0000259" key="10">
    <source>
        <dbReference type="Pfam" id="PF07992"/>
    </source>
</evidence>
<name>A0A929KXI9_9SPHI</name>
<evidence type="ECO:0000256" key="3">
    <source>
        <dbReference type="ARBA" id="ARBA00022630"/>
    </source>
</evidence>
<keyword evidence="9" id="KW-1133">Transmembrane helix</keyword>
<keyword evidence="9" id="KW-0472">Membrane</keyword>
<evidence type="ECO:0000313" key="13">
    <source>
        <dbReference type="Proteomes" id="UP000622475"/>
    </source>
</evidence>
<dbReference type="PRINTS" id="PR00411">
    <property type="entry name" value="PNDRDTASEI"/>
</dbReference>
<keyword evidence="3" id="KW-0285">Flavoprotein</keyword>
<evidence type="ECO:0000256" key="8">
    <source>
        <dbReference type="ARBA" id="ARBA00047599"/>
    </source>
</evidence>
<organism evidence="12 13">
    <name type="scientific">Mucilaginibacter myungsuensis</name>
    <dbReference type="NCBI Taxonomy" id="649104"/>
    <lineage>
        <taxon>Bacteria</taxon>
        <taxon>Pseudomonadati</taxon>
        <taxon>Bacteroidota</taxon>
        <taxon>Sphingobacteriia</taxon>
        <taxon>Sphingobacteriales</taxon>
        <taxon>Sphingobacteriaceae</taxon>
        <taxon>Mucilaginibacter</taxon>
    </lineage>
</organism>
<keyword evidence="4" id="KW-0274">FAD</keyword>
<dbReference type="EMBL" id="JADFFL010000001">
    <property type="protein sequence ID" value="MBE9660465.1"/>
    <property type="molecule type" value="Genomic_DNA"/>
</dbReference>
<evidence type="ECO:0000256" key="9">
    <source>
        <dbReference type="SAM" id="Phobius"/>
    </source>
</evidence>
<comment type="caution">
    <text evidence="12">The sequence shown here is derived from an EMBL/GenBank/DDBJ whole genome shotgun (WGS) entry which is preliminary data.</text>
</comment>
<dbReference type="AlphaFoldDB" id="A0A929KXI9"/>
<evidence type="ECO:0000256" key="6">
    <source>
        <dbReference type="ARBA" id="ARBA00023002"/>
    </source>
</evidence>
<keyword evidence="13" id="KW-1185">Reference proteome</keyword>
<keyword evidence="5" id="KW-0809">Transit peptide</keyword>
<keyword evidence="7" id="KW-0520">NAD</keyword>
<dbReference type="Pfam" id="PF07992">
    <property type="entry name" value="Pyr_redox_2"/>
    <property type="match status" value="1"/>
</dbReference>
<reference evidence="12" key="1">
    <citation type="submission" date="2020-10" db="EMBL/GenBank/DDBJ databases">
        <title>Mucilaginibacter mali sp. nov., isolated from rhizosphere soil of apple orchard.</title>
        <authorList>
            <person name="Lee J.-S."/>
            <person name="Kim H.S."/>
            <person name="Kim J.-S."/>
        </authorList>
    </citation>
    <scope>NUCLEOTIDE SEQUENCE</scope>
    <source>
        <strain evidence="12">KCTC 22746</strain>
    </source>
</reference>
<comment type="similarity">
    <text evidence="1">Belongs to the NADH dehydrogenase family.</text>
</comment>
<feature type="domain" description="FAD/NAD(P)-binding" evidence="10">
    <location>
        <begin position="12"/>
        <end position="330"/>
    </location>
</feature>
<evidence type="ECO:0000256" key="7">
    <source>
        <dbReference type="ARBA" id="ARBA00023027"/>
    </source>
</evidence>
<protein>
    <recommendedName>
        <fullName evidence="2">NADH:ubiquinone reductase (non-electrogenic)</fullName>
        <ecNumber evidence="2">1.6.5.9</ecNumber>
    </recommendedName>
</protein>
<dbReference type="GO" id="GO:0050136">
    <property type="term" value="F:NADH dehydrogenase (quinone) (non-electrogenic) activity"/>
    <property type="evidence" value="ECO:0007669"/>
    <property type="project" value="UniProtKB-EC"/>
</dbReference>
<evidence type="ECO:0000256" key="2">
    <source>
        <dbReference type="ARBA" id="ARBA00012637"/>
    </source>
</evidence>
<dbReference type="InterPro" id="IPR036188">
    <property type="entry name" value="FAD/NAD-bd_sf"/>
</dbReference>
<dbReference type="InterPro" id="IPR045024">
    <property type="entry name" value="NDH-2"/>
</dbReference>
<evidence type="ECO:0000256" key="4">
    <source>
        <dbReference type="ARBA" id="ARBA00022827"/>
    </source>
</evidence>
<dbReference type="PANTHER" id="PTHR43706">
    <property type="entry name" value="NADH DEHYDROGENASE"/>
    <property type="match status" value="1"/>
</dbReference>
<dbReference type="InterPro" id="IPR023753">
    <property type="entry name" value="FAD/NAD-binding_dom"/>
</dbReference>
<dbReference type="Gene3D" id="3.50.50.100">
    <property type="match status" value="1"/>
</dbReference>
<evidence type="ECO:0000259" key="11">
    <source>
        <dbReference type="Pfam" id="PF22366"/>
    </source>
</evidence>
<sequence length="434" mass="47761">MDFTTTKPGTPRIVIIGGGFGGIQVAKNLKKAKAEVLLLDKHNYHTFQPLLYQVAMGAIEGDSVAFPIRRIFAGQKNFTFVMASVNKVDHQNNTLETEVGPIKYDYLILATGATTNFFGSEELERNTMPMKNLPEALNLRSLVLQNLEKAMVTTDQEERQALLTFVVVGGGPTGVELSGALAEMRMHTLCKDHPGLCLDDMRVYLAEGKADLLAAMSDGASKKAKDFLLSLGVMIKNNVHVEHYDGLTCTIDDGTVIKTRNVFWAAGVKGEMPGGLTDAPIARGGKIKVDGVNRVNSYNNVFAIGDVSAMITDELPEGLPGVAQVAIQQGKHLAQNLLRLINREVLVPFKYNDKGSMATVGRNHAVADIGKLHFQGFFAWVLWLFVHLMSLAGFSNKVIVFISWAINYFNKDGDNRLIVRRYNVTTRQVDDNFR</sequence>
<gene>
    <name evidence="12" type="ORF">IRJ16_01075</name>
</gene>
<keyword evidence="9" id="KW-0812">Transmembrane</keyword>
<dbReference type="Pfam" id="PF22366">
    <property type="entry name" value="NDH2_C"/>
    <property type="match status" value="1"/>
</dbReference>
<evidence type="ECO:0000313" key="12">
    <source>
        <dbReference type="EMBL" id="MBE9660465.1"/>
    </source>
</evidence>
<dbReference type="EC" id="1.6.5.9" evidence="2"/>
<dbReference type="PANTHER" id="PTHR43706:SF47">
    <property type="entry name" value="EXTERNAL NADH-UBIQUINONE OXIDOREDUCTASE 1, MITOCHONDRIAL-RELATED"/>
    <property type="match status" value="1"/>
</dbReference>
<proteinExistence type="inferred from homology"/>
<accession>A0A929KXI9</accession>
<dbReference type="PRINTS" id="PR00368">
    <property type="entry name" value="FADPNR"/>
</dbReference>